<dbReference type="InterPro" id="IPR011600">
    <property type="entry name" value="Pept_C14_caspase"/>
</dbReference>
<dbReference type="Pfam" id="PF00656">
    <property type="entry name" value="Peptidase_C14"/>
    <property type="match status" value="1"/>
</dbReference>
<dbReference type="Proteomes" id="UP000708208">
    <property type="component" value="Unassembled WGS sequence"/>
</dbReference>
<dbReference type="GO" id="GO:0006915">
    <property type="term" value="P:apoptotic process"/>
    <property type="evidence" value="ECO:0007669"/>
    <property type="project" value="UniProtKB-KW"/>
</dbReference>
<evidence type="ECO:0000259" key="7">
    <source>
        <dbReference type="PROSITE" id="PS50208"/>
    </source>
</evidence>
<proteinExistence type="inferred from homology"/>
<feature type="domain" description="Caspase family p10" evidence="6">
    <location>
        <begin position="340"/>
        <end position="426"/>
    </location>
</feature>
<dbReference type="GO" id="GO:0004197">
    <property type="term" value="F:cysteine-type endopeptidase activity"/>
    <property type="evidence" value="ECO:0007669"/>
    <property type="project" value="InterPro"/>
</dbReference>
<dbReference type="OrthoDB" id="6097640at2759"/>
<dbReference type="PROSITE" id="PS50207">
    <property type="entry name" value="CASPASE_P10"/>
    <property type="match status" value="1"/>
</dbReference>
<dbReference type="PANTHER" id="PTHR47901:SF8">
    <property type="entry name" value="CASPASE-3"/>
    <property type="match status" value="1"/>
</dbReference>
<dbReference type="PROSITE" id="PS50208">
    <property type="entry name" value="CASPASE_P20"/>
    <property type="match status" value="1"/>
</dbReference>
<keyword evidence="9" id="KW-1185">Reference proteome</keyword>
<feature type="compositionally biased region" description="Polar residues" evidence="5">
    <location>
        <begin position="162"/>
        <end position="172"/>
    </location>
</feature>
<evidence type="ECO:0000256" key="4">
    <source>
        <dbReference type="RuleBase" id="RU003971"/>
    </source>
</evidence>
<evidence type="ECO:0000313" key="8">
    <source>
        <dbReference type="EMBL" id="CAG7733782.1"/>
    </source>
</evidence>
<evidence type="ECO:0000256" key="5">
    <source>
        <dbReference type="SAM" id="MobiDB-lite"/>
    </source>
</evidence>
<evidence type="ECO:0000256" key="1">
    <source>
        <dbReference type="ARBA" id="ARBA00022670"/>
    </source>
</evidence>
<dbReference type="EMBL" id="CAJVCH010256110">
    <property type="protein sequence ID" value="CAG7733782.1"/>
    <property type="molecule type" value="Genomic_DNA"/>
</dbReference>
<dbReference type="GO" id="GO:0006508">
    <property type="term" value="P:proteolysis"/>
    <property type="evidence" value="ECO:0007669"/>
    <property type="project" value="UniProtKB-KW"/>
</dbReference>
<protein>
    <submittedName>
        <fullName evidence="8">Uncharacterized protein</fullName>
    </submittedName>
</protein>
<feature type="region of interest" description="Disordered" evidence="5">
    <location>
        <begin position="152"/>
        <end position="172"/>
    </location>
</feature>
<evidence type="ECO:0000256" key="3">
    <source>
        <dbReference type="ARBA" id="ARBA00022801"/>
    </source>
</evidence>
<dbReference type="PANTHER" id="PTHR47901">
    <property type="entry name" value="CASPASE RECRUITMENT DOMAIN-CONTAINING PROTEIN 18"/>
    <property type="match status" value="1"/>
</dbReference>
<accession>A0A8J2K8F5</accession>
<name>A0A8J2K8F5_9HEXA</name>
<keyword evidence="1" id="KW-0645">Protease</keyword>
<dbReference type="InterPro" id="IPR002138">
    <property type="entry name" value="Pept_C14_p10"/>
</dbReference>
<dbReference type="InterPro" id="IPR001309">
    <property type="entry name" value="Pept_C14_p20"/>
</dbReference>
<dbReference type="SMART" id="SM00115">
    <property type="entry name" value="CASc"/>
    <property type="match status" value="1"/>
</dbReference>
<dbReference type="AlphaFoldDB" id="A0A8J2K8F5"/>
<organism evidence="8 9">
    <name type="scientific">Allacma fusca</name>
    <dbReference type="NCBI Taxonomy" id="39272"/>
    <lineage>
        <taxon>Eukaryota</taxon>
        <taxon>Metazoa</taxon>
        <taxon>Ecdysozoa</taxon>
        <taxon>Arthropoda</taxon>
        <taxon>Hexapoda</taxon>
        <taxon>Collembola</taxon>
        <taxon>Symphypleona</taxon>
        <taxon>Sminthuridae</taxon>
        <taxon>Allacma</taxon>
    </lineage>
</organism>
<dbReference type="InterPro" id="IPR015917">
    <property type="entry name" value="Pept_C14A"/>
</dbReference>
<feature type="domain" description="Caspase family p20" evidence="7">
    <location>
        <begin position="197"/>
        <end position="322"/>
    </location>
</feature>
<gene>
    <name evidence="8" type="ORF">AFUS01_LOCUS22205</name>
</gene>
<reference evidence="8" key="1">
    <citation type="submission" date="2021-06" db="EMBL/GenBank/DDBJ databases">
        <authorList>
            <person name="Hodson N. C."/>
            <person name="Mongue J. A."/>
            <person name="Jaron S. K."/>
        </authorList>
    </citation>
    <scope>NUCLEOTIDE SEQUENCE</scope>
</reference>
<evidence type="ECO:0000256" key="2">
    <source>
        <dbReference type="ARBA" id="ARBA00022703"/>
    </source>
</evidence>
<keyword evidence="2" id="KW-0053">Apoptosis</keyword>
<dbReference type="InterPro" id="IPR002398">
    <property type="entry name" value="Pept_C14"/>
</dbReference>
<sequence length="426" mass="48335">MAGAPEDPDELFEKYINDNIDKLTEYTTVDINLLAKLVQEDVIKDHQKTAINSFSRINKEKADELYKILKQKFDDLPKIVKVFTKTGDKQAVKILEKFRNQYAPSQVSNPGSSQQAQEIRTDAVVLPAAPIPVQHVPAQVLPARIRGNDIRETESLKLAGPSGTSRDSRTSPLSRAHANVQNAIFTLQQTYSTGAKYKGLALIVNVINFDNEPEHNRLGAQKDTEELTEVLSQRNFLVYHLNDPTYQELQNAIVQFQDCTFDSADSFLLAVMSHGDGEKIVTRDSRRFEIWRRIVEQFNNTNCEGLKGKPKIFVFNYCRGDVTDTGAGSTQHDAMPERTSPLTIPSWTDMLVCYSTLDGHYAYRDVNEGSWFIQTLCEVVRQHGKTYDIMTLLNLVSEVMKSVQSEHGEKQICPYYNIGFTKKFYF</sequence>
<evidence type="ECO:0000259" key="6">
    <source>
        <dbReference type="PROSITE" id="PS50207"/>
    </source>
</evidence>
<keyword evidence="3" id="KW-0378">Hydrolase</keyword>
<comment type="similarity">
    <text evidence="4">Belongs to the peptidase C14A family.</text>
</comment>
<comment type="caution">
    <text evidence="8">The sequence shown here is derived from an EMBL/GenBank/DDBJ whole genome shotgun (WGS) entry which is preliminary data.</text>
</comment>
<evidence type="ECO:0000313" key="9">
    <source>
        <dbReference type="Proteomes" id="UP000708208"/>
    </source>
</evidence>